<sequence>MIKETKLKDKDFKNAIRQAWVSQLPEKHKTKFLSLPKEQRFSLYKDLDSKVSKEYVQWLKDYKTTAIANGAKLIPGTDILEEKYQIDTSDVLLKAASIVIKNLK</sequence>
<accession>A0A2I6PFR3</accession>
<dbReference type="Proteomes" id="UP000240538">
    <property type="component" value="Segment"/>
</dbReference>
<protein>
    <submittedName>
        <fullName evidence="1">RNA polymerase binding protein</fullName>
    </submittedName>
</protein>
<gene>
    <name evidence="1" type="ORF">phiP43_221</name>
</gene>
<name>A0A2I6PFR3_9CAUD</name>
<keyword evidence="2" id="KW-1185">Reference proteome</keyword>
<dbReference type="Pfam" id="PF10789">
    <property type="entry name" value="Phage_RpbA"/>
    <property type="match status" value="1"/>
</dbReference>
<organism evidence="1 2">
    <name type="scientific">Proteus phage phiP4-3</name>
    <dbReference type="NCBI Taxonomy" id="2065203"/>
    <lineage>
        <taxon>Viruses</taxon>
        <taxon>Duplodnaviria</taxon>
        <taxon>Heunggongvirae</taxon>
        <taxon>Uroviricota</taxon>
        <taxon>Caudoviricetes</taxon>
        <taxon>Pantevenvirales</taxon>
        <taxon>Straboviridae</taxon>
        <taxon>Bragavirus</taxon>
        <taxon>Bragavirus p43</taxon>
    </lineage>
</organism>
<evidence type="ECO:0000313" key="2">
    <source>
        <dbReference type="Proteomes" id="UP000240538"/>
    </source>
</evidence>
<evidence type="ECO:0000313" key="1">
    <source>
        <dbReference type="EMBL" id="AUM58579.1"/>
    </source>
</evidence>
<proteinExistence type="predicted"/>
<dbReference type="InterPro" id="IPR019725">
    <property type="entry name" value="Phage_T4_P15K_Rpol-bd"/>
</dbReference>
<reference evidence="1 2" key="1">
    <citation type="submission" date="2017-12" db="EMBL/GenBank/DDBJ databases">
        <title>Complete genome sequence and characterization of bacteriophage phiP4-3 infecting Proteus pennea.</title>
        <authorList>
            <person name="He Y."/>
            <person name="Yang H."/>
        </authorList>
    </citation>
    <scope>NUCLEOTIDE SEQUENCE [LARGE SCALE GENOMIC DNA]</scope>
</reference>
<dbReference type="EMBL" id="MG696114">
    <property type="protein sequence ID" value="AUM58579.1"/>
    <property type="molecule type" value="Genomic_DNA"/>
</dbReference>